<evidence type="ECO:0000313" key="1">
    <source>
        <dbReference type="EMBL" id="KAI1718778.1"/>
    </source>
</evidence>
<gene>
    <name evidence="1" type="ORF">DdX_05886</name>
</gene>
<proteinExistence type="predicted"/>
<evidence type="ECO:0000313" key="2">
    <source>
        <dbReference type="Proteomes" id="UP001201812"/>
    </source>
</evidence>
<dbReference type="EMBL" id="JAKKPZ010000007">
    <property type="protein sequence ID" value="KAI1718778.1"/>
    <property type="molecule type" value="Genomic_DNA"/>
</dbReference>
<dbReference type="Pfam" id="PF11095">
    <property type="entry name" value="Gemin7"/>
    <property type="match status" value="1"/>
</dbReference>
<dbReference type="AlphaFoldDB" id="A0AAD4N7T8"/>
<dbReference type="InterPro" id="IPR020338">
    <property type="entry name" value="SMN_gemin7"/>
</dbReference>
<dbReference type="Gene3D" id="2.30.30.100">
    <property type="match status" value="1"/>
</dbReference>
<dbReference type="Proteomes" id="UP001201812">
    <property type="component" value="Unassembled WGS sequence"/>
</dbReference>
<comment type="caution">
    <text evidence="1">The sequence shown here is derived from an EMBL/GenBank/DDBJ whole genome shotgun (WGS) entry which is preliminary data.</text>
</comment>
<sequence length="90" mass="10301">MAEGEQLSEEEQKANAELREQYLRFLSKLGGKKVDIHLFQHTKVRGKFVAVQSDQSHYLVDSLETPTGTMEHSALRMRDTVSISISFENF</sequence>
<protein>
    <submittedName>
        <fullName evidence="1">Gem-associated protein 7 (Gemin7) domain-containing protein</fullName>
    </submittedName>
</protein>
<organism evidence="1 2">
    <name type="scientific">Ditylenchus destructor</name>
    <dbReference type="NCBI Taxonomy" id="166010"/>
    <lineage>
        <taxon>Eukaryota</taxon>
        <taxon>Metazoa</taxon>
        <taxon>Ecdysozoa</taxon>
        <taxon>Nematoda</taxon>
        <taxon>Chromadorea</taxon>
        <taxon>Rhabditida</taxon>
        <taxon>Tylenchina</taxon>
        <taxon>Tylenchomorpha</taxon>
        <taxon>Sphaerularioidea</taxon>
        <taxon>Anguinidae</taxon>
        <taxon>Anguininae</taxon>
        <taxon>Ditylenchus</taxon>
    </lineage>
</organism>
<dbReference type="GO" id="GO:0034719">
    <property type="term" value="C:SMN-Sm protein complex"/>
    <property type="evidence" value="ECO:0007669"/>
    <property type="project" value="InterPro"/>
</dbReference>
<keyword evidence="2" id="KW-1185">Reference proteome</keyword>
<dbReference type="GO" id="GO:0000387">
    <property type="term" value="P:spliceosomal snRNP assembly"/>
    <property type="evidence" value="ECO:0007669"/>
    <property type="project" value="TreeGrafter"/>
</dbReference>
<reference evidence="1" key="1">
    <citation type="submission" date="2022-01" db="EMBL/GenBank/DDBJ databases">
        <title>Genome Sequence Resource for Two Populations of Ditylenchus destructor, the Migratory Endoparasitic Phytonematode.</title>
        <authorList>
            <person name="Zhang H."/>
            <person name="Lin R."/>
            <person name="Xie B."/>
        </authorList>
    </citation>
    <scope>NUCLEOTIDE SEQUENCE</scope>
    <source>
        <strain evidence="1">BazhouSP</strain>
    </source>
</reference>
<accession>A0AAD4N7T8</accession>
<dbReference type="PANTHER" id="PTHR14679:SF1">
    <property type="entry name" value="GEM-ASSOCIATED PROTEIN 7"/>
    <property type="match status" value="1"/>
</dbReference>
<dbReference type="PANTHER" id="PTHR14679">
    <property type="entry name" value="GEM-ASSOCIATED PROTEIN 7"/>
    <property type="match status" value="1"/>
</dbReference>
<name>A0AAD4N7T8_9BILA</name>